<evidence type="ECO:0000313" key="4">
    <source>
        <dbReference type="EMBL" id="ASK42917.1"/>
    </source>
</evidence>
<evidence type="ECO:0000256" key="2">
    <source>
        <dbReference type="ARBA" id="ARBA00022764"/>
    </source>
</evidence>
<dbReference type="SUPFAM" id="SSF53850">
    <property type="entry name" value="Periplasmic binding protein-like II"/>
    <property type="match status" value="1"/>
</dbReference>
<keyword evidence="4" id="KW-0614">Plasmid</keyword>
<proteinExistence type="predicted"/>
<feature type="chain" id="PRO_5016318717" description="ABC transporter substrate-binding protein" evidence="3">
    <location>
        <begin position="26"/>
        <end position="336"/>
    </location>
</feature>
<dbReference type="GO" id="GO:0030976">
    <property type="term" value="F:thiamine pyrophosphate binding"/>
    <property type="evidence" value="ECO:0007669"/>
    <property type="project" value="TreeGrafter"/>
</dbReference>
<dbReference type="GO" id="GO:0030975">
    <property type="term" value="F:thiamine binding"/>
    <property type="evidence" value="ECO:0007669"/>
    <property type="project" value="TreeGrafter"/>
</dbReference>
<evidence type="ECO:0008006" key="5">
    <source>
        <dbReference type="Google" id="ProtNLM"/>
    </source>
</evidence>
<dbReference type="InterPro" id="IPR006059">
    <property type="entry name" value="SBP"/>
</dbReference>
<geneLocation type="plasmid" evidence="4">
    <name>pRi_1724</name>
</geneLocation>
<dbReference type="PANTHER" id="PTHR30006">
    <property type="entry name" value="THIAMINE-BINDING PERIPLASMIC PROTEIN-RELATED"/>
    <property type="match status" value="1"/>
</dbReference>
<dbReference type="GO" id="GO:0015888">
    <property type="term" value="P:thiamine transport"/>
    <property type="evidence" value="ECO:0007669"/>
    <property type="project" value="TreeGrafter"/>
</dbReference>
<dbReference type="EMBL" id="KY000038">
    <property type="protein sequence ID" value="ASK42917.1"/>
    <property type="molecule type" value="Genomic_DNA"/>
</dbReference>
<dbReference type="AlphaFoldDB" id="A0A2Z2PJ51"/>
<protein>
    <recommendedName>
        <fullName evidence="5">ABC transporter substrate-binding protein</fullName>
    </recommendedName>
</protein>
<sequence>MRGTHVKRLLSAAAISLALASSALAQSKELVVGAFGGAYTDAIKKNIASFEKENDVKVTFVPASGADGLAKAMAKELDVVHADMAWAYRGEAQGAFEKLDPSIVTNLANLYPKARFSEYGVITNFGQYGIAYNQKDVNPAPTSWLDLWKDQYSGAVTTAGFDAANIELLVLMAKLNGGSEDNIDPGFKKMAELGKHINVFYSQHPQLLDLFRTGEVVMARWLRGRVDWANKQGVALNFAVPSEGAIGLVSTVHVVKGRPNTALAMKFVNHLLTAESQKTYATDLGYTPARAGLDLAGVDVPYGDQVVNSLLISDWKKIVPKMDAWKERWEKEVVAR</sequence>
<feature type="signal peptide" evidence="3">
    <location>
        <begin position="1"/>
        <end position="25"/>
    </location>
</feature>
<dbReference type="PANTHER" id="PTHR30006:SF2">
    <property type="entry name" value="ABC TRANSPORTER SUBSTRATE-BINDING PROTEIN"/>
    <property type="match status" value="1"/>
</dbReference>
<dbReference type="CDD" id="cd13589">
    <property type="entry name" value="PBP2_polyamine_RpCGA009"/>
    <property type="match status" value="1"/>
</dbReference>
<accession>A0A2Z2PJ51</accession>
<dbReference type="Pfam" id="PF13416">
    <property type="entry name" value="SBP_bac_8"/>
    <property type="match status" value="1"/>
</dbReference>
<keyword evidence="2" id="KW-0574">Periplasm</keyword>
<evidence type="ECO:0000256" key="3">
    <source>
        <dbReference type="SAM" id="SignalP"/>
    </source>
</evidence>
<reference evidence="4" key="1">
    <citation type="submission" date="2016-10" db="EMBL/GenBank/DDBJ databases">
        <title>Agrobacterium Ti plasmids: Classification based on T-DNA and Vir regions organization.</title>
        <authorList>
            <person name="Nabi N."/>
            <person name="Vial L."/>
            <person name="Ben Hafsa A."/>
            <person name="Chapulliot D."/>
            <person name="Berard A."/>
            <person name="Chauveau A."/>
            <person name="Le Paslier M.-C."/>
            <person name="Harzallah Skhiri F."/>
            <person name="Brunel D."/>
            <person name="Nesme X."/>
            <person name="Chaouachi M."/>
        </authorList>
    </citation>
    <scope>NUCLEOTIDE SEQUENCE</scope>
    <source>
        <strain evidence="4">1724</strain>
        <plasmid evidence="4">pRi_1724</plasmid>
    </source>
</reference>
<name>A0A2Z2PJ51_RHIRH</name>
<dbReference type="Gene3D" id="3.40.190.10">
    <property type="entry name" value="Periplasmic binding protein-like II"/>
    <property type="match status" value="2"/>
</dbReference>
<keyword evidence="1 3" id="KW-0732">Signal</keyword>
<organism evidence="4">
    <name type="scientific">Rhizobium rhizogenes</name>
    <name type="common">Agrobacterium rhizogenes</name>
    <dbReference type="NCBI Taxonomy" id="359"/>
    <lineage>
        <taxon>Bacteria</taxon>
        <taxon>Pseudomonadati</taxon>
        <taxon>Pseudomonadota</taxon>
        <taxon>Alphaproteobacteria</taxon>
        <taxon>Hyphomicrobiales</taxon>
        <taxon>Rhizobiaceae</taxon>
        <taxon>Rhizobium/Agrobacterium group</taxon>
        <taxon>Rhizobium</taxon>
    </lineage>
</organism>
<dbReference type="GO" id="GO:0030288">
    <property type="term" value="C:outer membrane-bounded periplasmic space"/>
    <property type="evidence" value="ECO:0007669"/>
    <property type="project" value="TreeGrafter"/>
</dbReference>
<evidence type="ECO:0000256" key="1">
    <source>
        <dbReference type="ARBA" id="ARBA00022729"/>
    </source>
</evidence>